<accession>A0AA36IJ99</accession>
<comment type="caution">
    <text evidence="1">The sequence shown here is derived from an EMBL/GenBank/DDBJ whole genome shotgun (WGS) entry which is preliminary data.</text>
</comment>
<organism evidence="1 2">
    <name type="scientific">Effrenium voratum</name>
    <dbReference type="NCBI Taxonomy" id="2562239"/>
    <lineage>
        <taxon>Eukaryota</taxon>
        <taxon>Sar</taxon>
        <taxon>Alveolata</taxon>
        <taxon>Dinophyceae</taxon>
        <taxon>Suessiales</taxon>
        <taxon>Symbiodiniaceae</taxon>
        <taxon>Effrenium</taxon>
    </lineage>
</organism>
<evidence type="ECO:0000313" key="2">
    <source>
        <dbReference type="Proteomes" id="UP001178507"/>
    </source>
</evidence>
<dbReference type="AlphaFoldDB" id="A0AA36IJ99"/>
<reference evidence="1" key="1">
    <citation type="submission" date="2023-08" db="EMBL/GenBank/DDBJ databases">
        <authorList>
            <person name="Chen Y."/>
            <person name="Shah S."/>
            <person name="Dougan E. K."/>
            <person name="Thang M."/>
            <person name="Chan C."/>
        </authorList>
    </citation>
    <scope>NUCLEOTIDE SEQUENCE</scope>
</reference>
<protein>
    <submittedName>
        <fullName evidence="1">Uncharacterized protein</fullName>
    </submittedName>
</protein>
<keyword evidence="2" id="KW-1185">Reference proteome</keyword>
<gene>
    <name evidence="1" type="ORF">EVOR1521_LOCUS14322</name>
</gene>
<sequence length="687" mass="78306">MDDEDQRKLYRAFVDELANDPRTSWATKAPYLSLQIYSHTGLQIPAVRPLSLYTPPVTYTGANATAVLLNRRPVLFWNRRLLLNSLAKINGIPLTFQTVSDLPDKSYSNWLSHRAGLYFPYDWLQTMGFYDWINMGLPTFVPDTPMYTFTMLGTNDRGWLETIFQPPKSLYPYNYKDWEDLESRVYWWHITDFKALAGAGVQLFSSLPQLMELLQAPLAPLSAEMRREQLRRTYRTVLGMHRNLISAAWSHKEWDAGLIEHAKVLALFNDYLTKAFRQLDPSIWRWIAYEDLCGAWSAGHFEEVGQELGSFLGLPSSALSRAFRHFKPSQKDAAKEMSGANLRTLRELERCKGGSWFPELFGQQQLLKGLANGVPKAIPAVRDEEPEEEEAFPEISKENPSFVQLWDTLSLTQRQAWREVDAAMRSQDSTRLSVGLDRFNRMISEDQRFILQKAMLREKVGKRVDSADVDFQAFGCLHFWIEDRGFGSELNNLVSAAIACEENGLACVVEDEVWNSGRLHTYLQAEPLILRRCSQGCRPLEVRRNRRVATPGWFAVCKHAKGVSFKRKSEFLRRIWRYTGETAKRIERLNSELRLPEKYIAVQIRRGDKVAGNRKESLQVTGMDFASAALKHVTAECNVIAVCTDDLSAAEELGEVILGLSRSAEAGDERPRAGLAAKVAMTFPLVI</sequence>
<dbReference type="Proteomes" id="UP001178507">
    <property type="component" value="Unassembled WGS sequence"/>
</dbReference>
<name>A0AA36IJ99_9DINO</name>
<dbReference type="EMBL" id="CAUJNA010001691">
    <property type="protein sequence ID" value="CAJ1388462.1"/>
    <property type="molecule type" value="Genomic_DNA"/>
</dbReference>
<proteinExistence type="predicted"/>
<evidence type="ECO:0000313" key="1">
    <source>
        <dbReference type="EMBL" id="CAJ1388462.1"/>
    </source>
</evidence>